<organism evidence="1 2">
    <name type="scientific">Terribacillus saccharophilus</name>
    <dbReference type="NCBI Taxonomy" id="361277"/>
    <lineage>
        <taxon>Bacteria</taxon>
        <taxon>Bacillati</taxon>
        <taxon>Bacillota</taxon>
        <taxon>Bacilli</taxon>
        <taxon>Bacillales</taxon>
        <taxon>Bacillaceae</taxon>
        <taxon>Terribacillus</taxon>
    </lineage>
</organism>
<dbReference type="PANTHER" id="PTHR37816">
    <property type="entry name" value="YALI0E33011P"/>
    <property type="match status" value="1"/>
</dbReference>
<dbReference type="InterPro" id="IPR027417">
    <property type="entry name" value="P-loop_NTPase"/>
</dbReference>
<dbReference type="InterPro" id="IPR052922">
    <property type="entry name" value="Cytidylate_Kinase-2"/>
</dbReference>
<dbReference type="EMBL" id="NPBH01000030">
    <property type="protein sequence ID" value="PAE08172.1"/>
    <property type="molecule type" value="Genomic_DNA"/>
</dbReference>
<dbReference type="Proteomes" id="UP000216475">
    <property type="component" value="Unassembled WGS sequence"/>
</dbReference>
<comment type="caution">
    <text evidence="1">The sequence shown here is derived from an EMBL/GenBank/DDBJ whole genome shotgun (WGS) entry which is preliminary data.</text>
</comment>
<evidence type="ECO:0000313" key="1">
    <source>
        <dbReference type="EMBL" id="PAE08172.1"/>
    </source>
</evidence>
<dbReference type="Gene3D" id="3.40.50.300">
    <property type="entry name" value="P-loop containing nucleotide triphosphate hydrolases"/>
    <property type="match status" value="1"/>
</dbReference>
<name>A0A268HE67_9BACI</name>
<protein>
    <submittedName>
        <fullName evidence="1">DNA topology modulation protein FlaR</fullName>
    </submittedName>
</protein>
<dbReference type="PANTHER" id="PTHR37816:SF2">
    <property type="entry name" value="DNA TOPOLOGY MODULATION PROTEIN FLAR-RELATED PROTEIN"/>
    <property type="match status" value="1"/>
</dbReference>
<dbReference type="AlphaFoldDB" id="A0A268HE67"/>
<dbReference type="SUPFAM" id="SSF52540">
    <property type="entry name" value="P-loop containing nucleoside triphosphate hydrolases"/>
    <property type="match status" value="1"/>
</dbReference>
<sequence>MNKVKLPRKIHIIGSVGSGKTTLAKELSQLLGASHHELDNVVWKRSLEGDTRRSDKEKMEFIKDIIDSDAWIIEGVHTDDWIEDSLLNAELIILLDPSYGIRNIRIIKRFLRQKLKMEMANYRPSIRIFLRMFKWNRYFEHTVKPFIFHRFPAYGHKIIIAESKLDVIEYLIFIERKSEAG</sequence>
<gene>
    <name evidence="1" type="ORF">CHI12_07555</name>
</gene>
<reference evidence="1 2" key="1">
    <citation type="submission" date="2017-07" db="EMBL/GenBank/DDBJ databases">
        <title>Isolation and whole genome analysis of endospore-forming bacteria from heroin.</title>
        <authorList>
            <person name="Kalinowski J."/>
            <person name="Ahrens B."/>
            <person name="Al-Dilaimi A."/>
            <person name="Winkler A."/>
            <person name="Wibberg D."/>
            <person name="Schleenbecker U."/>
            <person name="Ruckert C."/>
            <person name="Wolfel R."/>
            <person name="Grass G."/>
        </authorList>
    </citation>
    <scope>NUCLEOTIDE SEQUENCE [LARGE SCALE GENOMIC DNA]</scope>
    <source>
        <strain evidence="1 2">7509</strain>
    </source>
</reference>
<evidence type="ECO:0000313" key="2">
    <source>
        <dbReference type="Proteomes" id="UP000216475"/>
    </source>
</evidence>
<proteinExistence type="predicted"/>
<accession>A0A268HE67</accession>